<evidence type="ECO:0000259" key="3">
    <source>
        <dbReference type="Pfam" id="PF13511"/>
    </source>
</evidence>
<sequence>MKTSLVLLATTLASTAPQIAQAQKFYKWIDANGSTHYTTTPPPKNAKKLGNINTYNDTPSGRNLTPPPQASNAQENTQAANNANQAAKEAEAAADAATNQTLPKVPPSSNSAPSQSNERITLPQVGEDPTRGQEQILNTGRNLL</sequence>
<proteinExistence type="predicted"/>
<feature type="signal peptide" evidence="2">
    <location>
        <begin position="1"/>
        <end position="22"/>
    </location>
</feature>
<feature type="compositionally biased region" description="Polar residues" evidence="1">
    <location>
        <begin position="51"/>
        <end position="63"/>
    </location>
</feature>
<name>A0A9X2B9H0_9GAMM</name>
<keyword evidence="2" id="KW-0732">Signal</keyword>
<dbReference type="InterPro" id="IPR025392">
    <property type="entry name" value="DUF4124"/>
</dbReference>
<dbReference type="RefSeq" id="WP_241570282.1">
    <property type="nucleotide sequence ID" value="NZ_JAKUML010000002.1"/>
</dbReference>
<feature type="compositionally biased region" description="Low complexity" evidence="1">
    <location>
        <begin position="70"/>
        <end position="117"/>
    </location>
</feature>
<feature type="domain" description="DUF4124" evidence="3">
    <location>
        <begin position="20"/>
        <end position="61"/>
    </location>
</feature>
<protein>
    <submittedName>
        <fullName evidence="4">DUF4124 domain-containing protein</fullName>
    </submittedName>
</protein>
<evidence type="ECO:0000256" key="2">
    <source>
        <dbReference type="SAM" id="SignalP"/>
    </source>
</evidence>
<evidence type="ECO:0000313" key="4">
    <source>
        <dbReference type="EMBL" id="MCJ8145570.1"/>
    </source>
</evidence>
<evidence type="ECO:0000256" key="1">
    <source>
        <dbReference type="SAM" id="MobiDB-lite"/>
    </source>
</evidence>
<organism evidence="4 5">
    <name type="scientific">Acinetobacter sedimenti</name>
    <dbReference type="NCBI Taxonomy" id="2919922"/>
    <lineage>
        <taxon>Bacteria</taxon>
        <taxon>Pseudomonadati</taxon>
        <taxon>Pseudomonadota</taxon>
        <taxon>Gammaproteobacteria</taxon>
        <taxon>Moraxellales</taxon>
        <taxon>Moraxellaceae</taxon>
        <taxon>Acinetobacter</taxon>
    </lineage>
</organism>
<feature type="region of interest" description="Disordered" evidence="1">
    <location>
        <begin position="37"/>
        <end position="144"/>
    </location>
</feature>
<comment type="caution">
    <text evidence="4">The sequence shown here is derived from an EMBL/GenBank/DDBJ whole genome shotgun (WGS) entry which is preliminary data.</text>
</comment>
<keyword evidence="5" id="KW-1185">Reference proteome</keyword>
<accession>A0A9X2B9H0</accession>
<evidence type="ECO:0000313" key="5">
    <source>
        <dbReference type="Proteomes" id="UP001139701"/>
    </source>
</evidence>
<feature type="compositionally biased region" description="Polar residues" evidence="1">
    <location>
        <begin position="132"/>
        <end position="144"/>
    </location>
</feature>
<dbReference type="EMBL" id="JAKUML010000002">
    <property type="protein sequence ID" value="MCJ8145570.1"/>
    <property type="molecule type" value="Genomic_DNA"/>
</dbReference>
<feature type="chain" id="PRO_5040738155" evidence="2">
    <location>
        <begin position="23"/>
        <end position="144"/>
    </location>
</feature>
<dbReference type="AlphaFoldDB" id="A0A9X2B9H0"/>
<dbReference type="Pfam" id="PF13511">
    <property type="entry name" value="DUF4124"/>
    <property type="match status" value="1"/>
</dbReference>
<dbReference type="Proteomes" id="UP001139701">
    <property type="component" value="Unassembled WGS sequence"/>
</dbReference>
<gene>
    <name evidence="4" type="ORF">MKI79_01365</name>
</gene>
<reference evidence="4" key="1">
    <citation type="submission" date="2022-02" db="EMBL/GenBank/DDBJ databases">
        <title>Acinetobacter A3.8 sp. nov., isolated from Sediment (Zhairuo Island).</title>
        <authorList>
            <person name="Zheng K."/>
        </authorList>
    </citation>
    <scope>NUCLEOTIDE SEQUENCE</scope>
    <source>
        <strain evidence="4">A3.8</strain>
    </source>
</reference>